<feature type="transmembrane region" description="Helical" evidence="1">
    <location>
        <begin position="107"/>
        <end position="127"/>
    </location>
</feature>
<comment type="caution">
    <text evidence="2">The sequence shown here is derived from an EMBL/GenBank/DDBJ whole genome shotgun (WGS) entry which is preliminary data.</text>
</comment>
<reference evidence="2" key="1">
    <citation type="submission" date="2022-11" db="EMBL/GenBank/DDBJ databases">
        <title>Parathalassolutuus dongxingensis gen. nov., sp. nov., a novel member of family Oceanospirillaceae isolated from a coastal shrimp pond in Guangxi, China.</title>
        <authorList>
            <person name="Chen H."/>
        </authorList>
    </citation>
    <scope>NUCLEOTIDE SEQUENCE</scope>
    <source>
        <strain evidence="2">G-43</strain>
    </source>
</reference>
<dbReference type="AlphaFoldDB" id="A0A9X3EEJ3"/>
<proteinExistence type="predicted"/>
<dbReference type="PANTHER" id="PTHR28008">
    <property type="entry name" value="DOMAIN PROTEIN, PUTATIVE (AFU_ORTHOLOGUE AFUA_3G10980)-RELATED"/>
    <property type="match status" value="1"/>
</dbReference>
<dbReference type="RefSeq" id="WP_283173573.1">
    <property type="nucleotide sequence ID" value="NZ_JAPNOA010000026.1"/>
</dbReference>
<feature type="transmembrane region" description="Helical" evidence="1">
    <location>
        <begin position="21"/>
        <end position="39"/>
    </location>
</feature>
<sequence>MLSSVNCVMSRIASQRTALVLLLRVTLAALIIAVVWKSLEPNGGATIAGSDKLAHGLAYMSVTVVGLNNFRALRFKLLFIMFALALGACMEYGQSFVPGRDMSLGDMIANAVGVSIGIAAYIPFSFWRRRRLQMAMA</sequence>
<evidence type="ECO:0000313" key="2">
    <source>
        <dbReference type="EMBL" id="MCY0965359.1"/>
    </source>
</evidence>
<dbReference type="EMBL" id="JAPNOA010000026">
    <property type="protein sequence ID" value="MCY0965359.1"/>
    <property type="molecule type" value="Genomic_DNA"/>
</dbReference>
<keyword evidence="1" id="KW-0812">Transmembrane</keyword>
<dbReference type="Proteomes" id="UP001150830">
    <property type="component" value="Unassembled WGS sequence"/>
</dbReference>
<accession>A0A9X3EEJ3</accession>
<keyword evidence="1" id="KW-0472">Membrane</keyword>
<feature type="transmembrane region" description="Helical" evidence="1">
    <location>
        <begin position="53"/>
        <end position="70"/>
    </location>
</feature>
<dbReference type="PANTHER" id="PTHR28008:SF1">
    <property type="entry name" value="DOMAIN PROTEIN, PUTATIVE (AFU_ORTHOLOGUE AFUA_3G10980)-RELATED"/>
    <property type="match status" value="1"/>
</dbReference>
<evidence type="ECO:0000313" key="3">
    <source>
        <dbReference type="Proteomes" id="UP001150830"/>
    </source>
</evidence>
<keyword evidence="1" id="KW-1133">Transmembrane helix</keyword>
<name>A0A9X3EEJ3_9GAMM</name>
<keyword evidence="3" id="KW-1185">Reference proteome</keyword>
<protein>
    <submittedName>
        <fullName evidence="2">VanZ family protein</fullName>
    </submittedName>
</protein>
<feature type="transmembrane region" description="Helical" evidence="1">
    <location>
        <begin position="77"/>
        <end position="95"/>
    </location>
</feature>
<dbReference type="NCBIfam" id="NF037970">
    <property type="entry name" value="vanZ_1"/>
    <property type="match status" value="1"/>
</dbReference>
<gene>
    <name evidence="2" type="ORF">OUO13_09185</name>
</gene>
<organism evidence="2 3">
    <name type="scientific">Parathalassolituus penaei</name>
    <dbReference type="NCBI Taxonomy" id="2997323"/>
    <lineage>
        <taxon>Bacteria</taxon>
        <taxon>Pseudomonadati</taxon>
        <taxon>Pseudomonadota</taxon>
        <taxon>Gammaproteobacteria</taxon>
        <taxon>Oceanospirillales</taxon>
        <taxon>Oceanospirillaceae</taxon>
        <taxon>Parathalassolituus</taxon>
    </lineage>
</organism>
<evidence type="ECO:0000256" key="1">
    <source>
        <dbReference type="SAM" id="Phobius"/>
    </source>
</evidence>